<dbReference type="AlphaFoldDB" id="A0A918DVW4"/>
<evidence type="ECO:0000313" key="3">
    <source>
        <dbReference type="EMBL" id="GGO86678.1"/>
    </source>
</evidence>
<evidence type="ECO:0000259" key="2">
    <source>
        <dbReference type="Pfam" id="PF05872"/>
    </source>
</evidence>
<protein>
    <recommendedName>
        <fullName evidence="2">Helicase HerA-like C-terminal domain-containing protein</fullName>
    </recommendedName>
</protein>
<accession>A0A918DVW4</accession>
<dbReference type="CDD" id="cd01127">
    <property type="entry name" value="TrwB_TraG_TraD_VirD4"/>
    <property type="match status" value="1"/>
</dbReference>
<gene>
    <name evidence="3" type="ORF">GCM10012280_23370</name>
</gene>
<feature type="region of interest" description="Disordered" evidence="1">
    <location>
        <begin position="630"/>
        <end position="683"/>
    </location>
</feature>
<dbReference type="InterPro" id="IPR033186">
    <property type="entry name" value="HerA_C"/>
</dbReference>
<feature type="compositionally biased region" description="Low complexity" evidence="1">
    <location>
        <begin position="38"/>
        <end position="47"/>
    </location>
</feature>
<dbReference type="InterPro" id="IPR051162">
    <property type="entry name" value="T4SS_component"/>
</dbReference>
<feature type="compositionally biased region" description="Basic and acidic residues" evidence="1">
    <location>
        <begin position="1"/>
        <end position="29"/>
    </location>
</feature>
<dbReference type="SUPFAM" id="SSF52540">
    <property type="entry name" value="P-loop containing nucleoside triphosphate hydrolases"/>
    <property type="match status" value="1"/>
</dbReference>
<reference evidence="3" key="2">
    <citation type="submission" date="2020-09" db="EMBL/GenBank/DDBJ databases">
        <authorList>
            <person name="Sun Q."/>
            <person name="Zhou Y."/>
        </authorList>
    </citation>
    <scope>NUCLEOTIDE SEQUENCE</scope>
    <source>
        <strain evidence="3">CGMCC 4.7201</strain>
    </source>
</reference>
<feature type="compositionally biased region" description="Basic and acidic residues" evidence="1">
    <location>
        <begin position="664"/>
        <end position="678"/>
    </location>
</feature>
<feature type="compositionally biased region" description="Basic and acidic residues" evidence="1">
    <location>
        <begin position="48"/>
        <end position="83"/>
    </location>
</feature>
<dbReference type="PANTHER" id="PTHR30121:SF6">
    <property type="entry name" value="SLR6007 PROTEIN"/>
    <property type="match status" value="1"/>
</dbReference>
<name>A0A918DVW4_9ACTN</name>
<dbReference type="Proteomes" id="UP000641932">
    <property type="component" value="Unassembled WGS sequence"/>
</dbReference>
<reference evidence="3" key="1">
    <citation type="journal article" date="2014" name="Int. J. Syst. Evol. Microbiol.">
        <title>Complete genome sequence of Corynebacterium casei LMG S-19264T (=DSM 44701T), isolated from a smear-ripened cheese.</title>
        <authorList>
            <consortium name="US DOE Joint Genome Institute (JGI-PGF)"/>
            <person name="Walter F."/>
            <person name="Albersmeier A."/>
            <person name="Kalinowski J."/>
            <person name="Ruckert C."/>
        </authorList>
    </citation>
    <scope>NUCLEOTIDE SEQUENCE</scope>
    <source>
        <strain evidence="3">CGMCC 4.7201</strain>
    </source>
</reference>
<evidence type="ECO:0000256" key="1">
    <source>
        <dbReference type="SAM" id="MobiDB-lite"/>
    </source>
</evidence>
<organism evidence="3 4">
    <name type="scientific">Wenjunlia tyrosinilytica</name>
    <dbReference type="NCBI Taxonomy" id="1544741"/>
    <lineage>
        <taxon>Bacteria</taxon>
        <taxon>Bacillati</taxon>
        <taxon>Actinomycetota</taxon>
        <taxon>Actinomycetes</taxon>
        <taxon>Kitasatosporales</taxon>
        <taxon>Streptomycetaceae</taxon>
        <taxon>Wenjunlia</taxon>
    </lineage>
</organism>
<sequence length="717" mass="75875">MSYMTDETRKSGGEPAPERMSGEGLEPVREPPSAGVSEPTAEPAAKPAPERAAERAPERAAEGENEGEARSETREEGARKTEETPESESGTEPGTEPRAGSGTESGDEPRAASGTEPGDEPRAASGTGDEAGVGSGTEPGTEHGAGSGTGDESGDEPRTEPGAESGTEPGDEPTAEAAAPPLPPEAARIADAYAFEGPALDLGALLWDGDTHPPSAATAHRSAPIRIPLSVLNRHGLVAGATGTGKTKTLQLIAEQLSAQGVPVFVSDIKGDVSGILAPGADSERVRARAEEVGQEWTPTAYPAEFYTLGGKGTGIPVRATVTSFGPTLLAKVLGLNDTQEQSLGLVFHYADHKGLELIDIKDLRAVIQFLTSDEGKEELNGIGGLSKATAGVLLRSLVTFENEGAEAFFGEPDFDTADLIRKAVDGRGIVSVMELAEVRERPRLFSTFLMWLLADLFHNLPEAGDLDKPKLVFFLDEAHLLFNDASKAFLESITQTVRLIRSKGVGVFFVTQSARDVPSDVLGQLGNRIQHPLRAFTPEDQKALKSTVKTFPESDYDLGELLTGLGTGEAVVTVLSEKGAPTPVAATRLRAPQSLMGPVEPTAVQGAVSMSLLVGKYFEAVDRESAYEKLTAARQQKHAEPEPEAAGAGEGAPGKKKGRKAERRPERERQPERERGAVDQVISSPVFTSLARSVGSRLGREINRSLFGTARRRRKR</sequence>
<comment type="caution">
    <text evidence="3">The sequence shown here is derived from an EMBL/GenBank/DDBJ whole genome shotgun (WGS) entry which is preliminary data.</text>
</comment>
<dbReference type="PANTHER" id="PTHR30121">
    <property type="entry name" value="UNCHARACTERIZED PROTEIN YJGR-RELATED"/>
    <property type="match status" value="1"/>
</dbReference>
<feature type="domain" description="Helicase HerA-like C-terminal" evidence="2">
    <location>
        <begin position="220"/>
        <end position="715"/>
    </location>
</feature>
<evidence type="ECO:0000313" key="4">
    <source>
        <dbReference type="Proteomes" id="UP000641932"/>
    </source>
</evidence>
<feature type="compositionally biased region" description="Gly residues" evidence="1">
    <location>
        <begin position="129"/>
        <end position="151"/>
    </location>
</feature>
<feature type="region of interest" description="Disordered" evidence="1">
    <location>
        <begin position="1"/>
        <end position="181"/>
    </location>
</feature>
<dbReference type="InterPro" id="IPR027417">
    <property type="entry name" value="P-loop_NTPase"/>
</dbReference>
<keyword evidence="4" id="KW-1185">Reference proteome</keyword>
<feature type="compositionally biased region" description="Low complexity" evidence="1">
    <location>
        <begin position="87"/>
        <end position="97"/>
    </location>
</feature>
<dbReference type="EMBL" id="BMMS01000008">
    <property type="protein sequence ID" value="GGO86678.1"/>
    <property type="molecule type" value="Genomic_DNA"/>
</dbReference>
<dbReference type="Gene3D" id="3.40.50.300">
    <property type="entry name" value="P-loop containing nucleotide triphosphate hydrolases"/>
    <property type="match status" value="2"/>
</dbReference>
<dbReference type="Pfam" id="PF05872">
    <property type="entry name" value="HerA_C"/>
    <property type="match status" value="1"/>
</dbReference>
<proteinExistence type="predicted"/>